<organism evidence="1 2">
    <name type="scientific">Nakamurella flavida</name>
    <dbReference type="NCBI Taxonomy" id="363630"/>
    <lineage>
        <taxon>Bacteria</taxon>
        <taxon>Bacillati</taxon>
        <taxon>Actinomycetota</taxon>
        <taxon>Actinomycetes</taxon>
        <taxon>Nakamurellales</taxon>
        <taxon>Nakamurellaceae</taxon>
        <taxon>Nakamurella</taxon>
    </lineage>
</organism>
<proteinExistence type="predicted"/>
<gene>
    <name evidence="1" type="ORF">JL107_02560</name>
</gene>
<dbReference type="EMBL" id="JAERWL010000003">
    <property type="protein sequence ID" value="MBM9475319.1"/>
    <property type="molecule type" value="Genomic_DNA"/>
</dbReference>
<comment type="caution">
    <text evidence="1">The sequence shown here is derived from an EMBL/GenBank/DDBJ whole genome shotgun (WGS) entry which is preliminary data.</text>
</comment>
<keyword evidence="2" id="KW-1185">Reference proteome</keyword>
<dbReference type="RefSeq" id="WP_205255479.1">
    <property type="nucleotide sequence ID" value="NZ_BAAAPV010000001.1"/>
</dbReference>
<name>A0A939C453_9ACTN</name>
<evidence type="ECO:0000313" key="2">
    <source>
        <dbReference type="Proteomes" id="UP000663801"/>
    </source>
</evidence>
<dbReference type="Proteomes" id="UP000663801">
    <property type="component" value="Unassembled WGS sequence"/>
</dbReference>
<accession>A0A939C453</accession>
<reference evidence="1" key="1">
    <citation type="submission" date="2021-01" db="EMBL/GenBank/DDBJ databases">
        <title>KCTC 19127 draft genome.</title>
        <authorList>
            <person name="An D."/>
        </authorList>
    </citation>
    <scope>NUCLEOTIDE SEQUENCE</scope>
    <source>
        <strain evidence="1">KCTC 19127</strain>
    </source>
</reference>
<evidence type="ECO:0000313" key="1">
    <source>
        <dbReference type="EMBL" id="MBM9475319.1"/>
    </source>
</evidence>
<sequence length="62" mass="6559">MGGDPQGGPAGVWLFSLLLWWLTPNTHRAVFWVGSLADGRTELLAAGDLPGAVARTLQDLAD</sequence>
<dbReference type="AlphaFoldDB" id="A0A939C453"/>
<protein>
    <submittedName>
        <fullName evidence="1">Uncharacterized protein</fullName>
    </submittedName>
</protein>